<dbReference type="Proteomes" id="UP000198728">
    <property type="component" value="Unassembled WGS sequence"/>
</dbReference>
<organism evidence="1 2">
    <name type="scientific">Tropicimonas isoalkanivorans</name>
    <dbReference type="NCBI Taxonomy" id="441112"/>
    <lineage>
        <taxon>Bacteria</taxon>
        <taxon>Pseudomonadati</taxon>
        <taxon>Pseudomonadota</taxon>
        <taxon>Alphaproteobacteria</taxon>
        <taxon>Rhodobacterales</taxon>
        <taxon>Roseobacteraceae</taxon>
        <taxon>Tropicimonas</taxon>
    </lineage>
</organism>
<dbReference type="RefSeq" id="WP_093359204.1">
    <property type="nucleotide sequence ID" value="NZ_FOLG01000001.1"/>
</dbReference>
<evidence type="ECO:0000313" key="2">
    <source>
        <dbReference type="Proteomes" id="UP000198728"/>
    </source>
</evidence>
<dbReference type="EMBL" id="FOLG01000001">
    <property type="protein sequence ID" value="SFB82446.1"/>
    <property type="molecule type" value="Genomic_DNA"/>
</dbReference>
<reference evidence="1 2" key="1">
    <citation type="submission" date="2016-10" db="EMBL/GenBank/DDBJ databases">
        <authorList>
            <person name="de Groot N.N."/>
        </authorList>
    </citation>
    <scope>NUCLEOTIDE SEQUENCE [LARGE SCALE GENOMIC DNA]</scope>
    <source>
        <strain evidence="1 2">DSM 19548</strain>
    </source>
</reference>
<evidence type="ECO:0000313" key="1">
    <source>
        <dbReference type="EMBL" id="SFB82446.1"/>
    </source>
</evidence>
<sequence length="85" mass="8875">MDKFTRYAPSITGPADDWIPITPDDNADLPFLPRALTCTGAGTAVIVSASGNEMSAALDPLVERGLRPVRVRATGTTATGIYGLV</sequence>
<dbReference type="STRING" id="441112.SAMN04488094_101653"/>
<proteinExistence type="predicted"/>
<name>A0A1I1E6Z7_9RHOB</name>
<keyword evidence="2" id="KW-1185">Reference proteome</keyword>
<dbReference type="AlphaFoldDB" id="A0A1I1E6Z7"/>
<dbReference type="OrthoDB" id="7916272at2"/>
<protein>
    <submittedName>
        <fullName evidence="1">Uncharacterized protein</fullName>
    </submittedName>
</protein>
<accession>A0A1I1E6Z7</accession>
<gene>
    <name evidence="1" type="ORF">SAMN04488094_101653</name>
</gene>